<comment type="catalytic activity">
    <reaction evidence="11">
        <text>(2R)-3-phosphoglycerate + NAD(+) = 3-phosphooxypyruvate + NADH + H(+)</text>
        <dbReference type="Rhea" id="RHEA:12641"/>
        <dbReference type="ChEBI" id="CHEBI:15378"/>
        <dbReference type="ChEBI" id="CHEBI:18110"/>
        <dbReference type="ChEBI" id="CHEBI:57540"/>
        <dbReference type="ChEBI" id="CHEBI:57945"/>
        <dbReference type="ChEBI" id="CHEBI:58272"/>
        <dbReference type="EC" id="1.1.1.95"/>
    </reaction>
</comment>
<dbReference type="EC" id="1.1.1.399" evidence="4"/>
<dbReference type="PROSITE" id="PS00671">
    <property type="entry name" value="D_2_HYDROXYACID_DH_3"/>
    <property type="match status" value="1"/>
</dbReference>
<dbReference type="EMBL" id="AZEU01000151">
    <property type="protein sequence ID" value="KRL44539.1"/>
    <property type="molecule type" value="Genomic_DNA"/>
</dbReference>
<dbReference type="SUPFAM" id="SSF51735">
    <property type="entry name" value="NAD(P)-binding Rossmann-fold domains"/>
    <property type="match status" value="1"/>
</dbReference>
<gene>
    <name evidence="14" type="ORF">FD01_GL001118</name>
</gene>
<dbReference type="PANTHER" id="PTHR42938:SF47">
    <property type="entry name" value="HYDROXYPYRUVATE REDUCTASE"/>
    <property type="match status" value="1"/>
</dbReference>
<dbReference type="PROSITE" id="PS51671">
    <property type="entry name" value="ACT"/>
    <property type="match status" value="1"/>
</dbReference>
<evidence type="ECO:0000256" key="5">
    <source>
        <dbReference type="ARBA" id="ARBA00013143"/>
    </source>
</evidence>
<dbReference type="RefSeq" id="WP_054714656.1">
    <property type="nucleotide sequence ID" value="NZ_AZEU01000151.1"/>
</dbReference>
<evidence type="ECO:0000256" key="7">
    <source>
        <dbReference type="ARBA" id="ARBA00023002"/>
    </source>
</evidence>
<dbReference type="UniPathway" id="UPA00135">
    <property type="reaction ID" value="UER00196"/>
</dbReference>
<dbReference type="CDD" id="cd04901">
    <property type="entry name" value="ACT_3PGDH"/>
    <property type="match status" value="1"/>
</dbReference>
<comment type="caution">
    <text evidence="14">The sequence shown here is derived from an EMBL/GenBank/DDBJ whole genome shotgun (WGS) entry which is preliminary data.</text>
</comment>
<dbReference type="InterPro" id="IPR029752">
    <property type="entry name" value="D-isomer_DH_CS1"/>
</dbReference>
<dbReference type="InterPro" id="IPR002912">
    <property type="entry name" value="ACT_dom"/>
</dbReference>
<dbReference type="InterPro" id="IPR006139">
    <property type="entry name" value="D-isomer_2_OHA_DH_cat_dom"/>
</dbReference>
<evidence type="ECO:0000259" key="13">
    <source>
        <dbReference type="PROSITE" id="PS51671"/>
    </source>
</evidence>
<feature type="domain" description="ACT" evidence="13">
    <location>
        <begin position="315"/>
        <end position="386"/>
    </location>
</feature>
<keyword evidence="7 12" id="KW-0560">Oxidoreductase</keyword>
<evidence type="ECO:0000256" key="11">
    <source>
        <dbReference type="ARBA" id="ARBA00048731"/>
    </source>
</evidence>
<dbReference type="InterPro" id="IPR045865">
    <property type="entry name" value="ACT-like_dom_sf"/>
</dbReference>
<keyword evidence="15" id="KW-1185">Reference proteome</keyword>
<dbReference type="EC" id="1.1.1.95" evidence="5"/>
<evidence type="ECO:0000256" key="3">
    <source>
        <dbReference type="ARBA" id="ARBA00005854"/>
    </source>
</evidence>
<dbReference type="Pfam" id="PF02826">
    <property type="entry name" value="2-Hacid_dh_C"/>
    <property type="match status" value="1"/>
</dbReference>
<evidence type="ECO:0000313" key="15">
    <source>
        <dbReference type="Proteomes" id="UP000051790"/>
    </source>
</evidence>
<organism evidence="14 15">
    <name type="scientific">Lacticaseibacillus manihotivorans DSM 13343 = JCM 12514</name>
    <dbReference type="NCBI Taxonomy" id="1423769"/>
    <lineage>
        <taxon>Bacteria</taxon>
        <taxon>Bacillati</taxon>
        <taxon>Bacillota</taxon>
        <taxon>Bacilli</taxon>
        <taxon>Lactobacillales</taxon>
        <taxon>Lactobacillaceae</taxon>
        <taxon>Lacticaseibacillus</taxon>
    </lineage>
</organism>
<evidence type="ECO:0000256" key="10">
    <source>
        <dbReference type="ARBA" id="ARBA00048126"/>
    </source>
</evidence>
<comment type="catalytic activity">
    <reaction evidence="10">
        <text>(R)-2-hydroxyglutarate + NAD(+) = 2-oxoglutarate + NADH + H(+)</text>
        <dbReference type="Rhea" id="RHEA:49612"/>
        <dbReference type="ChEBI" id="CHEBI:15378"/>
        <dbReference type="ChEBI" id="CHEBI:15801"/>
        <dbReference type="ChEBI" id="CHEBI:16810"/>
        <dbReference type="ChEBI" id="CHEBI:57540"/>
        <dbReference type="ChEBI" id="CHEBI:57945"/>
        <dbReference type="EC" id="1.1.1.399"/>
    </reaction>
</comment>
<dbReference type="OrthoDB" id="9805416at2"/>
<dbReference type="SUPFAM" id="SSF52283">
    <property type="entry name" value="Formate/glycerate dehydrogenase catalytic domain-like"/>
    <property type="match status" value="1"/>
</dbReference>
<comment type="function">
    <text evidence="1">Catalyzes the reversible oxidation of 3-phospho-D-glycerate to 3-phosphonooxypyruvate, the first step of the phosphorylated L-serine biosynthesis pathway. Also catalyzes the reversible oxidation of 2-hydroxyglutarate to 2-oxoglutarate.</text>
</comment>
<evidence type="ECO:0000256" key="12">
    <source>
        <dbReference type="RuleBase" id="RU003719"/>
    </source>
</evidence>
<dbReference type="PATRIC" id="fig|1423769.4.peg.1208"/>
<dbReference type="CDD" id="cd12174">
    <property type="entry name" value="PGDH_like_3"/>
    <property type="match status" value="1"/>
</dbReference>
<dbReference type="Pfam" id="PF00389">
    <property type="entry name" value="2-Hacid_dh"/>
    <property type="match status" value="1"/>
</dbReference>
<comment type="pathway">
    <text evidence="2">Amino-acid biosynthesis; L-serine biosynthesis; L-serine from 3-phospho-D-glycerate: step 1/3.</text>
</comment>
<dbReference type="AlphaFoldDB" id="A0A0R1QTD9"/>
<dbReference type="InterPro" id="IPR029753">
    <property type="entry name" value="D-isomer_DH_CS"/>
</dbReference>
<dbReference type="PANTHER" id="PTHR42938">
    <property type="entry name" value="FORMATE DEHYDROGENASE 1"/>
    <property type="match status" value="1"/>
</dbReference>
<dbReference type="SUPFAM" id="SSF55021">
    <property type="entry name" value="ACT-like"/>
    <property type="match status" value="1"/>
</dbReference>
<protein>
    <recommendedName>
        <fullName evidence="6">D-3-phosphoglycerate dehydrogenase</fullName>
        <ecNumber evidence="4">1.1.1.399</ecNumber>
        <ecNumber evidence="5">1.1.1.95</ecNumber>
    </recommendedName>
    <alternativeName>
        <fullName evidence="9">2-oxoglutarate reductase</fullName>
    </alternativeName>
</protein>
<dbReference type="InterPro" id="IPR006140">
    <property type="entry name" value="D-isomer_DH_NAD-bd"/>
</dbReference>
<dbReference type="InterPro" id="IPR036291">
    <property type="entry name" value="NAD(P)-bd_dom_sf"/>
</dbReference>
<comment type="similarity">
    <text evidence="3 12">Belongs to the D-isomer specific 2-hydroxyacid dehydrogenase family.</text>
</comment>
<reference evidence="14 15" key="1">
    <citation type="journal article" date="2015" name="Genome Announc.">
        <title>Expanding the biotechnology potential of lactobacilli through comparative genomics of 213 strains and associated genera.</title>
        <authorList>
            <person name="Sun Z."/>
            <person name="Harris H.M."/>
            <person name="McCann A."/>
            <person name="Guo C."/>
            <person name="Argimon S."/>
            <person name="Zhang W."/>
            <person name="Yang X."/>
            <person name="Jeffery I.B."/>
            <person name="Cooney J.C."/>
            <person name="Kagawa T.F."/>
            <person name="Liu W."/>
            <person name="Song Y."/>
            <person name="Salvetti E."/>
            <person name="Wrobel A."/>
            <person name="Rasinkangas P."/>
            <person name="Parkhill J."/>
            <person name="Rea M.C."/>
            <person name="O'Sullivan O."/>
            <person name="Ritari J."/>
            <person name="Douillard F.P."/>
            <person name="Paul Ross R."/>
            <person name="Yang R."/>
            <person name="Briner A.E."/>
            <person name="Felis G.E."/>
            <person name="de Vos W.M."/>
            <person name="Barrangou R."/>
            <person name="Klaenhammer T.R."/>
            <person name="Caufield P.W."/>
            <person name="Cui Y."/>
            <person name="Zhang H."/>
            <person name="O'Toole P.W."/>
        </authorList>
    </citation>
    <scope>NUCLEOTIDE SEQUENCE [LARGE SCALE GENOMIC DNA]</scope>
    <source>
        <strain evidence="14 15">DSM 13343</strain>
    </source>
</reference>
<dbReference type="Gene3D" id="3.40.50.720">
    <property type="entry name" value="NAD(P)-binding Rossmann-like Domain"/>
    <property type="match status" value="2"/>
</dbReference>
<keyword evidence="8" id="KW-0520">NAD</keyword>
<name>A0A0R1QTD9_9LACO</name>
<evidence type="ECO:0000256" key="2">
    <source>
        <dbReference type="ARBA" id="ARBA00005216"/>
    </source>
</evidence>
<dbReference type="Gene3D" id="3.30.70.260">
    <property type="match status" value="1"/>
</dbReference>
<evidence type="ECO:0000256" key="1">
    <source>
        <dbReference type="ARBA" id="ARBA00003800"/>
    </source>
</evidence>
<evidence type="ECO:0000256" key="9">
    <source>
        <dbReference type="ARBA" id="ARBA00030455"/>
    </source>
</evidence>
<dbReference type="GO" id="GO:0051287">
    <property type="term" value="F:NAD binding"/>
    <property type="evidence" value="ECO:0007669"/>
    <property type="project" value="InterPro"/>
</dbReference>
<accession>A0A0R1QTD9</accession>
<evidence type="ECO:0000256" key="4">
    <source>
        <dbReference type="ARBA" id="ARBA00013001"/>
    </source>
</evidence>
<sequence>MYNVKTFNAIAQEGLDEFHADYQLNQTDDADAFLIRSVDLHGYDFPKNLKAIVRCGAGFNNIPLDVATENGTAVFNTPGSNANAVKELVVAMLIIASRNLFSAAQYAAQNSGADISTRTEREKTQFNGTELTGKTLAVIGVGHVGARVATAAGALGMHVIGYDPYLSANDAWHIPTTTKRAATLEEALVNADYVSVHVPKNSETTNMISTKEIALMPKGTVLLNFARGGIVDNHAVVEALDAGHLKRYMTDFGEPEILNRKDVLVTPHIGGSTLQAEANGAVQGADTIMTFLETGNVMHSVNLPSLEVPFVGKYRLTIMHQNIPNMVGQIATLLAGADVNIESMSNAARDKVAYSIIDTNNEFDFDDVVEKLEAIDAVYRVRLLKK</sequence>
<proteinExistence type="inferred from homology"/>
<evidence type="ECO:0000256" key="6">
    <source>
        <dbReference type="ARBA" id="ARBA00021582"/>
    </source>
</evidence>
<evidence type="ECO:0000313" key="14">
    <source>
        <dbReference type="EMBL" id="KRL44539.1"/>
    </source>
</evidence>
<dbReference type="Proteomes" id="UP000051790">
    <property type="component" value="Unassembled WGS sequence"/>
</dbReference>
<dbReference type="GO" id="GO:0004617">
    <property type="term" value="F:phosphoglycerate dehydrogenase activity"/>
    <property type="evidence" value="ECO:0007669"/>
    <property type="project" value="UniProtKB-EC"/>
</dbReference>
<dbReference type="PROSITE" id="PS00065">
    <property type="entry name" value="D_2_HYDROXYACID_DH_1"/>
    <property type="match status" value="1"/>
</dbReference>
<evidence type="ECO:0000256" key="8">
    <source>
        <dbReference type="ARBA" id="ARBA00023027"/>
    </source>
</evidence>